<reference evidence="9 10" key="1">
    <citation type="submission" date="2009-01" db="EMBL/GenBank/DDBJ databases">
        <title>Complete sequence of Geobacter sp. FRC-32.</title>
        <authorList>
            <consortium name="US DOE Joint Genome Institute"/>
            <person name="Lucas S."/>
            <person name="Copeland A."/>
            <person name="Lapidus A."/>
            <person name="Glavina del Rio T."/>
            <person name="Dalin E."/>
            <person name="Tice H."/>
            <person name="Bruce D."/>
            <person name="Goodwin L."/>
            <person name="Pitluck S."/>
            <person name="Saunders E."/>
            <person name="Brettin T."/>
            <person name="Detter J.C."/>
            <person name="Han C."/>
            <person name="Larimer F."/>
            <person name="Land M."/>
            <person name="Hauser L."/>
            <person name="Kyrpides N."/>
            <person name="Ovchinnikova G."/>
            <person name="Kostka J."/>
            <person name="Richardson P."/>
        </authorList>
    </citation>
    <scope>NUCLEOTIDE SEQUENCE [LARGE SCALE GENOMIC DNA]</scope>
    <source>
        <strain evidence="10">DSM 22248 / JCM 15807 / FRC-32</strain>
    </source>
</reference>
<evidence type="ECO:0000313" key="9">
    <source>
        <dbReference type="EMBL" id="ACM18948.1"/>
    </source>
</evidence>
<keyword evidence="10" id="KW-1185">Reference proteome</keyword>
<proteinExistence type="inferred from homology"/>
<sequence>MRPIICVTWLVALCFMPVYAAPIPANGTVEAFFSPTGGCTESIIREINGAQSEVLIQAYSFTSAPIAKAIIAAKRRGVKIEAVLDKSQRSAKYTAATFLTNAGIPLLIDDHHAIAHNKIIIIDRNTLITGSFNFTKAAEEKNAENLLVIKNNQPLILQYLQNFERHRTHSEPYKR</sequence>
<evidence type="ECO:0000256" key="5">
    <source>
        <dbReference type="ARBA" id="ARBA00022963"/>
    </source>
</evidence>
<dbReference type="CDD" id="cd09170">
    <property type="entry name" value="PLDc_Nuc"/>
    <property type="match status" value="1"/>
</dbReference>
<keyword evidence="4" id="KW-0378">Hydrolase</keyword>
<accession>B9M0B1</accession>
<dbReference type="HOGENOM" id="CLU_080814_3_0_7"/>
<keyword evidence="9" id="KW-0540">Nuclease</keyword>
<name>B9M0B1_GEODF</name>
<organism evidence="9 10">
    <name type="scientific">Geotalea daltonii (strain DSM 22248 / JCM 15807 / FRC-32)</name>
    <name type="common">Geobacter daltonii</name>
    <dbReference type="NCBI Taxonomy" id="316067"/>
    <lineage>
        <taxon>Bacteria</taxon>
        <taxon>Pseudomonadati</taxon>
        <taxon>Thermodesulfobacteriota</taxon>
        <taxon>Desulfuromonadia</taxon>
        <taxon>Geobacterales</taxon>
        <taxon>Geobacteraceae</taxon>
        <taxon>Geotalea</taxon>
    </lineage>
</organism>
<evidence type="ECO:0000313" key="10">
    <source>
        <dbReference type="Proteomes" id="UP000007721"/>
    </source>
</evidence>
<evidence type="ECO:0000256" key="4">
    <source>
        <dbReference type="ARBA" id="ARBA00022801"/>
    </source>
</evidence>
<keyword evidence="6" id="KW-0443">Lipid metabolism</keyword>
<feature type="chain" id="PRO_5005339144" description="phospholipase D" evidence="7">
    <location>
        <begin position="21"/>
        <end position="175"/>
    </location>
</feature>
<dbReference type="GO" id="GO:0016042">
    <property type="term" value="P:lipid catabolic process"/>
    <property type="evidence" value="ECO:0007669"/>
    <property type="project" value="UniProtKB-KW"/>
</dbReference>
<dbReference type="Proteomes" id="UP000007721">
    <property type="component" value="Chromosome"/>
</dbReference>
<dbReference type="RefSeq" id="WP_012645677.1">
    <property type="nucleotide sequence ID" value="NC_011979.1"/>
</dbReference>
<dbReference type="Pfam" id="PF13091">
    <property type="entry name" value="PLDc_2"/>
    <property type="match status" value="1"/>
</dbReference>
<dbReference type="EC" id="3.1.4.4" evidence="3"/>
<evidence type="ECO:0000256" key="2">
    <source>
        <dbReference type="ARBA" id="ARBA00008664"/>
    </source>
</evidence>
<dbReference type="Gene3D" id="3.30.870.10">
    <property type="entry name" value="Endonuclease Chain A"/>
    <property type="match status" value="1"/>
</dbReference>
<evidence type="ECO:0000259" key="8">
    <source>
        <dbReference type="PROSITE" id="PS50035"/>
    </source>
</evidence>
<evidence type="ECO:0000256" key="6">
    <source>
        <dbReference type="ARBA" id="ARBA00023098"/>
    </source>
</evidence>
<evidence type="ECO:0000256" key="3">
    <source>
        <dbReference type="ARBA" id="ARBA00012027"/>
    </source>
</evidence>
<keyword evidence="5" id="KW-0442">Lipid degradation</keyword>
<comment type="catalytic activity">
    <reaction evidence="1">
        <text>a 1,2-diacyl-sn-glycero-3-phosphocholine + H2O = a 1,2-diacyl-sn-glycero-3-phosphate + choline + H(+)</text>
        <dbReference type="Rhea" id="RHEA:14445"/>
        <dbReference type="ChEBI" id="CHEBI:15354"/>
        <dbReference type="ChEBI" id="CHEBI:15377"/>
        <dbReference type="ChEBI" id="CHEBI:15378"/>
        <dbReference type="ChEBI" id="CHEBI:57643"/>
        <dbReference type="ChEBI" id="CHEBI:58608"/>
        <dbReference type="EC" id="3.1.4.4"/>
    </reaction>
</comment>
<dbReference type="STRING" id="316067.Geob_0582"/>
<keyword evidence="9" id="KW-0255">Endonuclease</keyword>
<dbReference type="GO" id="GO:0016891">
    <property type="term" value="F:RNA endonuclease activity producing 5'-phosphomonoesters, hydrolytic mechanism"/>
    <property type="evidence" value="ECO:0007669"/>
    <property type="project" value="TreeGrafter"/>
</dbReference>
<dbReference type="PROSITE" id="PS50035">
    <property type="entry name" value="PLD"/>
    <property type="match status" value="1"/>
</dbReference>
<dbReference type="KEGG" id="geo:Geob_0582"/>
<dbReference type="GO" id="GO:0006793">
    <property type="term" value="P:phosphorus metabolic process"/>
    <property type="evidence" value="ECO:0007669"/>
    <property type="project" value="UniProtKB-ARBA"/>
</dbReference>
<keyword evidence="7" id="KW-0732">Signal</keyword>
<dbReference type="InterPro" id="IPR051406">
    <property type="entry name" value="PLD_domain"/>
</dbReference>
<dbReference type="PANTHER" id="PTHR43856:SF1">
    <property type="entry name" value="MITOCHONDRIAL CARDIOLIPIN HYDROLASE"/>
    <property type="match status" value="1"/>
</dbReference>
<dbReference type="EMBL" id="CP001390">
    <property type="protein sequence ID" value="ACM18948.1"/>
    <property type="molecule type" value="Genomic_DNA"/>
</dbReference>
<evidence type="ECO:0000256" key="7">
    <source>
        <dbReference type="SAM" id="SignalP"/>
    </source>
</evidence>
<feature type="signal peptide" evidence="7">
    <location>
        <begin position="1"/>
        <end position="20"/>
    </location>
</feature>
<dbReference type="AlphaFoldDB" id="B9M0B1"/>
<dbReference type="PANTHER" id="PTHR43856">
    <property type="entry name" value="CARDIOLIPIN HYDROLASE"/>
    <property type="match status" value="1"/>
</dbReference>
<gene>
    <name evidence="9" type="ordered locus">Geob_0582</name>
</gene>
<dbReference type="GO" id="GO:0004630">
    <property type="term" value="F:phospholipase D activity"/>
    <property type="evidence" value="ECO:0007669"/>
    <property type="project" value="UniProtKB-EC"/>
</dbReference>
<protein>
    <recommendedName>
        <fullName evidence="3">phospholipase D</fullName>
        <ecNumber evidence="3">3.1.4.4</ecNumber>
    </recommendedName>
</protein>
<dbReference type="InterPro" id="IPR001736">
    <property type="entry name" value="PLipase_D/transphosphatidylase"/>
</dbReference>
<dbReference type="SUPFAM" id="SSF56024">
    <property type="entry name" value="Phospholipase D/nuclease"/>
    <property type="match status" value="1"/>
</dbReference>
<dbReference type="InterPro" id="IPR025202">
    <property type="entry name" value="PLD-like_dom"/>
</dbReference>
<dbReference type="OrthoDB" id="9762009at2"/>
<comment type="similarity">
    <text evidence="2">Belongs to the phospholipase D family.</text>
</comment>
<feature type="domain" description="PLD phosphodiesterase" evidence="8">
    <location>
        <begin position="111"/>
        <end position="138"/>
    </location>
</feature>
<dbReference type="eggNOG" id="COG1502">
    <property type="taxonomic scope" value="Bacteria"/>
</dbReference>
<evidence type="ECO:0000256" key="1">
    <source>
        <dbReference type="ARBA" id="ARBA00000798"/>
    </source>
</evidence>